<dbReference type="InterPro" id="IPR004263">
    <property type="entry name" value="Exostosin"/>
</dbReference>
<evidence type="ECO:0008006" key="8">
    <source>
        <dbReference type="Google" id="ProtNLM"/>
    </source>
</evidence>
<dbReference type="GO" id="GO:0016757">
    <property type="term" value="F:glycosyltransferase activity"/>
    <property type="evidence" value="ECO:0007669"/>
    <property type="project" value="InterPro"/>
</dbReference>
<dbReference type="InterPro" id="IPR001509">
    <property type="entry name" value="Epimerase_deHydtase"/>
</dbReference>
<dbReference type="InterPro" id="IPR036291">
    <property type="entry name" value="NAD(P)-bd_dom_sf"/>
</dbReference>
<keyword evidence="3" id="KW-0472">Membrane</keyword>
<evidence type="ECO:0000256" key="3">
    <source>
        <dbReference type="SAM" id="Phobius"/>
    </source>
</evidence>
<dbReference type="EMBL" id="JABELV010000022">
    <property type="protein sequence ID" value="KAG7563016.1"/>
    <property type="molecule type" value="Genomic_DNA"/>
</dbReference>
<feature type="compositionally biased region" description="Basic residues" evidence="2">
    <location>
        <begin position="404"/>
        <end position="416"/>
    </location>
</feature>
<feature type="transmembrane region" description="Helical" evidence="3">
    <location>
        <begin position="12"/>
        <end position="31"/>
    </location>
</feature>
<evidence type="ECO:0000259" key="5">
    <source>
        <dbReference type="Pfam" id="PF03016"/>
    </source>
</evidence>
<feature type="domain" description="Exostosin GT47" evidence="5">
    <location>
        <begin position="862"/>
        <end position="1128"/>
    </location>
</feature>
<dbReference type="InterPro" id="IPR040911">
    <property type="entry name" value="Exostosin_GT47"/>
</dbReference>
<dbReference type="Pfam" id="PF03016">
    <property type="entry name" value="Exostosin_GT47"/>
    <property type="match status" value="1"/>
</dbReference>
<evidence type="ECO:0000256" key="2">
    <source>
        <dbReference type="SAM" id="MobiDB-lite"/>
    </source>
</evidence>
<dbReference type="SUPFAM" id="SSF51735">
    <property type="entry name" value="NAD(P)-binding Rossmann-fold domains"/>
    <property type="match status" value="1"/>
</dbReference>
<evidence type="ECO:0000313" key="6">
    <source>
        <dbReference type="EMBL" id="KAG7563016.1"/>
    </source>
</evidence>
<dbReference type="Proteomes" id="UP000812966">
    <property type="component" value="Unassembled WGS sequence"/>
</dbReference>
<accession>A0A8K0JPR0</accession>
<keyword evidence="7" id="KW-1185">Reference proteome</keyword>
<feature type="region of interest" description="Disordered" evidence="2">
    <location>
        <begin position="334"/>
        <end position="361"/>
    </location>
</feature>
<comment type="similarity">
    <text evidence="1">Belongs to the glycosyltransferase 47 family.</text>
</comment>
<dbReference type="PANTHER" id="PTHR11062">
    <property type="entry name" value="EXOSTOSIN HEPARAN SULFATE GLYCOSYLTRANSFERASE -RELATED"/>
    <property type="match status" value="1"/>
</dbReference>
<sequence length="1191" mass="133788">MVLRSTRSTSRLVFWLVIGTAIVFVFFTSTIPNEDDGFNILAEAPNKAPAWHRPFRIAGLGLGRKKQKRKRILVTGGSGVIGLPLVKRLIHEGNDISILDLRHPSPSDLNYLRNASTPSFDISSFVTQPLGPARKLGKLSIITADVRHAKQVTNVFQRETAGFEGIIHLAGVARNTWCTEREEDCHKLNVEGTELIYRSAVESTPSDVQPPWFIYASSLDVYGYQGELGAGKMNALGRTKWAAERTLKTAHEHAVGEGKVSPVAVLRLGTTFGSPIEFKDRLLPAVVERAMMEMPLQIMDSDEVVDLMRIEDAMEGFVGAIKLLQKKRDQYDLASSMDDDSLPEEGDVPPSEDDKRRQLGSSTQGYWDEFDVVTGSTLTPRELLNIVMAATRSSSPIQDFSGSRQKRKPGPYRRKTPAVDPRLGAELGFKPQIPFEIGLAAYIHEQQAKFVDWSSQYLRDKCPGSKYGNPKTITEADRRNQRLDRLLGCSINMGVNHNGWVHHMKCGEQDGVTCQADNIKRDAYNWNQTVFNIVSPSIDNISPLANDLLDKRRAHSRDISGRALSVQFEEENTKMLLGFERNRGGAVNSSQTVRFKLYSKKDARRSEIVTEFEPRIQTNASYLQLVVAGTNEFVDIISQAKTTRFELAKLAETSPHDVRMTLLCCPTSEPWPLLLDDHETADIKYGHTGDIPYNASLRMHECRRVEEALEFAHGKKKSQGATNTDIVMHEEFTVDLAQKTRSVRTTYKPANWKDRDYPVCMNDCSSPTICVNNGLCRCIQADDCKVEARNPIAPVAVSAHSKLIKITTNDDFAKAVKKISWKDLLLPEAKRVLDEFPDFIKVHVVSGYEGEENIESLDCHKLGDNHCFSADNIMYRAMRKISVPADEADLIILPAYQQCKGGSFLLHKIYHHADKTIPHFHARAKTVVLTHDWGICINFAWNIWAGKEDDRLHPDYILDNTIVWSVQGDSNTKCYRPHQDVVVPARTCNSIKLKENFGNILQVNPVSQRTTLITWSGTYWGTGKNTRLRLACERGGAAKKELVPNAGPQSVFLNWGYMEQLSASRFCPQPTGIAGWSFRVQDAIYAGCIPVFLADGTHYPFADVLDWSKFSVRLSPTDLDHIEDILREIPLDEVEEMQANLVAIREAFLYSTDETPEDELYRQGPLFFALHSARIRLVTQYPPSNNITSTF</sequence>
<feature type="domain" description="NAD-dependent epimerase/dehydratase" evidence="4">
    <location>
        <begin position="72"/>
        <end position="326"/>
    </location>
</feature>
<dbReference type="OrthoDB" id="331544at2759"/>
<protein>
    <recommendedName>
        <fullName evidence="8">Exostosin GT47 domain-containing protein</fullName>
    </recommendedName>
</protein>
<feature type="compositionally biased region" description="Acidic residues" evidence="2">
    <location>
        <begin position="337"/>
        <end position="351"/>
    </location>
</feature>
<proteinExistence type="inferred from homology"/>
<dbReference type="PANTHER" id="PTHR11062:SF73">
    <property type="entry name" value="EXOSTOSIN-LIKE 3"/>
    <property type="match status" value="1"/>
</dbReference>
<organism evidence="6 7">
    <name type="scientific">Filobasidium floriforme</name>
    <dbReference type="NCBI Taxonomy" id="5210"/>
    <lineage>
        <taxon>Eukaryota</taxon>
        <taxon>Fungi</taxon>
        <taxon>Dikarya</taxon>
        <taxon>Basidiomycota</taxon>
        <taxon>Agaricomycotina</taxon>
        <taxon>Tremellomycetes</taxon>
        <taxon>Filobasidiales</taxon>
        <taxon>Filobasidiaceae</taxon>
        <taxon>Filobasidium</taxon>
    </lineage>
</organism>
<evidence type="ECO:0000313" key="7">
    <source>
        <dbReference type="Proteomes" id="UP000812966"/>
    </source>
</evidence>
<dbReference type="AlphaFoldDB" id="A0A8K0JPR0"/>
<evidence type="ECO:0000259" key="4">
    <source>
        <dbReference type="Pfam" id="PF01370"/>
    </source>
</evidence>
<dbReference type="Gene3D" id="3.40.50.720">
    <property type="entry name" value="NAD(P)-binding Rossmann-like Domain"/>
    <property type="match status" value="1"/>
</dbReference>
<keyword evidence="3" id="KW-0812">Transmembrane</keyword>
<gene>
    <name evidence="6" type="ORF">FFLO_01574</name>
</gene>
<dbReference type="Pfam" id="PF01370">
    <property type="entry name" value="Epimerase"/>
    <property type="match status" value="1"/>
</dbReference>
<comment type="caution">
    <text evidence="6">The sequence shown here is derived from an EMBL/GenBank/DDBJ whole genome shotgun (WGS) entry which is preliminary data.</text>
</comment>
<name>A0A8K0JPR0_9TREE</name>
<reference evidence="6" key="1">
    <citation type="submission" date="2020-04" db="EMBL/GenBank/DDBJ databases">
        <title>Analysis of mating type loci in Filobasidium floriforme.</title>
        <authorList>
            <person name="Nowrousian M."/>
        </authorList>
    </citation>
    <scope>NUCLEOTIDE SEQUENCE</scope>
    <source>
        <strain evidence="6">CBS 6242</strain>
    </source>
</reference>
<evidence type="ECO:0000256" key="1">
    <source>
        <dbReference type="ARBA" id="ARBA00010271"/>
    </source>
</evidence>
<keyword evidence="3" id="KW-1133">Transmembrane helix</keyword>
<feature type="region of interest" description="Disordered" evidence="2">
    <location>
        <begin position="395"/>
        <end position="419"/>
    </location>
</feature>